<dbReference type="Gene3D" id="3.65.10.10">
    <property type="entry name" value="Enolpyruvate transferase domain"/>
    <property type="match status" value="2"/>
</dbReference>
<dbReference type="GO" id="GO:0008652">
    <property type="term" value="P:amino acid biosynthetic process"/>
    <property type="evidence" value="ECO:0007669"/>
    <property type="project" value="UniProtKB-KW"/>
</dbReference>
<reference evidence="10" key="1">
    <citation type="submission" date="2020-09" db="EMBL/GenBank/DDBJ databases">
        <title>Pelobacter alkaliphilus sp. nov., a novel anaerobic arsenate-reducing bacterium from terrestrial mud volcano.</title>
        <authorList>
            <person name="Khomyakova M.A."/>
            <person name="Merkel A.Y."/>
            <person name="Slobodkin A.I."/>
        </authorList>
    </citation>
    <scope>NUCLEOTIDE SEQUENCE</scope>
    <source>
        <strain evidence="10">M08fum</strain>
    </source>
</reference>
<feature type="binding site" evidence="8">
    <location>
        <position position="98"/>
    </location>
    <ligand>
        <name>phosphoenolpyruvate</name>
        <dbReference type="ChEBI" id="CHEBI:58702"/>
    </ligand>
</feature>
<evidence type="ECO:0000256" key="5">
    <source>
        <dbReference type="ARBA" id="ARBA00022679"/>
    </source>
</evidence>
<dbReference type="GO" id="GO:0005737">
    <property type="term" value="C:cytoplasm"/>
    <property type="evidence" value="ECO:0007669"/>
    <property type="project" value="UniProtKB-SubCell"/>
</dbReference>
<evidence type="ECO:0000256" key="8">
    <source>
        <dbReference type="HAMAP-Rule" id="MF_00210"/>
    </source>
</evidence>
<feature type="binding site" evidence="8">
    <location>
        <position position="319"/>
    </location>
    <ligand>
        <name>3-phosphoshikimate</name>
        <dbReference type="ChEBI" id="CHEBI:145989"/>
    </ligand>
</feature>
<accession>A0A8J6UIH9</accession>
<dbReference type="InterPro" id="IPR036968">
    <property type="entry name" value="Enolpyruvate_Tfrase_sf"/>
</dbReference>
<sequence length="433" mass="46185">MEKLEKRTLKAGTNLRGEVRVPGDKSISHRALMFASLARGKSQISGLLQGEDCHATLNAFRALGVQIDSRDNSHLCVHGVGLSGLQEPANVIDCGNSGTTMRLISGILAAQPFFSVLTGDQYLRKRPMRRIVEPLTQMGARIYGRDQHSRAPLAIVGGALKPIDYSSAIASAQVKSAVLLAGMQTRGTTTVFEPHLSRDHSERMLRYFGVPLESFPGGARVTGPVELEGRDLVVPGDISSAAFFLVAGLIVPDAELLLKNVGINPTRSGIIDILRLMGGSIELLNEREQCGEPVADLLVKSSSLTGIDINGELVPRAIDEFPVISVAATFATGVTVITDAAELRVKETDRIEAVCSCLNQLGGRAEPLADGMMITGTGHLSGGQVTSYGDHRIAMSMAIAALVADGQVTIEDTSCTETSFPGFWDLLNQIRQD</sequence>
<dbReference type="CDD" id="cd01556">
    <property type="entry name" value="EPSP_synthase"/>
    <property type="match status" value="1"/>
</dbReference>
<comment type="similarity">
    <text evidence="2 8">Belongs to the EPSP synthase family.</text>
</comment>
<evidence type="ECO:0000313" key="11">
    <source>
        <dbReference type="Proteomes" id="UP000632828"/>
    </source>
</evidence>
<proteinExistence type="inferred from homology"/>
<feature type="binding site" evidence="8">
    <location>
        <position position="173"/>
    </location>
    <ligand>
        <name>phosphoenolpyruvate</name>
        <dbReference type="ChEBI" id="CHEBI:58702"/>
    </ligand>
</feature>
<keyword evidence="5 8" id="KW-0808">Transferase</keyword>
<evidence type="ECO:0000313" key="10">
    <source>
        <dbReference type="EMBL" id="MBD1400980.1"/>
    </source>
</evidence>
<dbReference type="EC" id="2.5.1.19" evidence="8"/>
<evidence type="ECO:0000256" key="3">
    <source>
        <dbReference type="ARBA" id="ARBA00022490"/>
    </source>
</evidence>
<feature type="binding site" evidence="8">
    <location>
        <position position="171"/>
    </location>
    <ligand>
        <name>3-phosphoshikimate</name>
        <dbReference type="ChEBI" id="CHEBI:145989"/>
    </ligand>
</feature>
<name>A0A8J6UIH9_9BACT</name>
<evidence type="ECO:0000256" key="7">
    <source>
        <dbReference type="ARBA" id="ARBA00044633"/>
    </source>
</evidence>
<feature type="binding site" evidence="8">
    <location>
        <position position="126"/>
    </location>
    <ligand>
        <name>phosphoenolpyruvate</name>
        <dbReference type="ChEBI" id="CHEBI:58702"/>
    </ligand>
</feature>
<organism evidence="10 11">
    <name type="scientific">Pelovirga terrestris</name>
    <dbReference type="NCBI Taxonomy" id="2771352"/>
    <lineage>
        <taxon>Bacteria</taxon>
        <taxon>Pseudomonadati</taxon>
        <taxon>Thermodesulfobacteriota</taxon>
        <taxon>Desulfuromonadia</taxon>
        <taxon>Geobacterales</taxon>
        <taxon>Geobacteraceae</taxon>
        <taxon>Pelovirga</taxon>
    </lineage>
</organism>
<feature type="binding site" evidence="8">
    <location>
        <position position="25"/>
    </location>
    <ligand>
        <name>3-phosphoshikimate</name>
        <dbReference type="ChEBI" id="CHEBI:145989"/>
    </ligand>
</feature>
<dbReference type="PANTHER" id="PTHR21090:SF5">
    <property type="entry name" value="PENTAFUNCTIONAL AROM POLYPEPTIDE"/>
    <property type="match status" value="1"/>
</dbReference>
<evidence type="ECO:0000256" key="1">
    <source>
        <dbReference type="ARBA" id="ARBA00004811"/>
    </source>
</evidence>
<dbReference type="PANTHER" id="PTHR21090">
    <property type="entry name" value="AROM/DEHYDROQUINATE SYNTHASE"/>
    <property type="match status" value="1"/>
</dbReference>
<dbReference type="PROSITE" id="PS00885">
    <property type="entry name" value="EPSP_SYNTHASE_2"/>
    <property type="match status" value="1"/>
</dbReference>
<dbReference type="SUPFAM" id="SSF55205">
    <property type="entry name" value="EPT/RTPC-like"/>
    <property type="match status" value="1"/>
</dbReference>
<dbReference type="InterPro" id="IPR006264">
    <property type="entry name" value="EPSP_synthase"/>
</dbReference>
<feature type="binding site" evidence="8">
    <location>
        <position position="26"/>
    </location>
    <ligand>
        <name>3-phosphoshikimate</name>
        <dbReference type="ChEBI" id="CHEBI:145989"/>
    </ligand>
</feature>
<gene>
    <name evidence="8 10" type="primary">aroA</name>
    <name evidence="10" type="ORF">ICT70_09870</name>
</gene>
<evidence type="ECO:0000259" key="9">
    <source>
        <dbReference type="Pfam" id="PF00275"/>
    </source>
</evidence>
<feature type="binding site" evidence="8">
    <location>
        <position position="30"/>
    </location>
    <ligand>
        <name>3-phosphoshikimate</name>
        <dbReference type="ChEBI" id="CHEBI:145989"/>
    </ligand>
</feature>
<comment type="caution">
    <text evidence="8">Lacks conserved residue(s) required for the propagation of feature annotation.</text>
</comment>
<protein>
    <recommendedName>
        <fullName evidence="8">3-phosphoshikimate 1-carboxyvinyltransferase</fullName>
        <ecNumber evidence="8">2.5.1.19</ecNumber>
    </recommendedName>
    <alternativeName>
        <fullName evidence="8">5-enolpyruvylshikimate-3-phosphate synthase</fullName>
        <shortName evidence="8">EPSP synthase</shortName>
        <shortName evidence="8">EPSPS</shortName>
    </alternativeName>
</protein>
<dbReference type="EMBL" id="JACWUN010000010">
    <property type="protein sequence ID" value="MBD1400980.1"/>
    <property type="molecule type" value="Genomic_DNA"/>
</dbReference>
<keyword evidence="6 8" id="KW-0057">Aromatic amino acid biosynthesis</keyword>
<comment type="subcellular location">
    <subcellularLocation>
        <location evidence="8">Cytoplasm</location>
    </subcellularLocation>
</comment>
<keyword evidence="4 8" id="KW-0028">Amino-acid biosynthesis</keyword>
<dbReference type="GO" id="GO:0003866">
    <property type="term" value="F:3-phosphoshikimate 1-carboxyvinyltransferase activity"/>
    <property type="evidence" value="ECO:0007669"/>
    <property type="project" value="UniProtKB-UniRule"/>
</dbReference>
<feature type="binding site" evidence="8">
    <location>
        <position position="392"/>
    </location>
    <ligand>
        <name>phosphoenolpyruvate</name>
        <dbReference type="ChEBI" id="CHEBI:58702"/>
    </ligand>
</feature>
<keyword evidence="3 8" id="KW-0963">Cytoplasm</keyword>
<dbReference type="GO" id="GO:0009423">
    <property type="term" value="P:chorismate biosynthetic process"/>
    <property type="evidence" value="ECO:0007669"/>
    <property type="project" value="UniProtKB-UniRule"/>
</dbReference>
<feature type="binding site" evidence="8">
    <location>
        <position position="350"/>
    </location>
    <ligand>
        <name>phosphoenolpyruvate</name>
        <dbReference type="ChEBI" id="CHEBI:58702"/>
    </ligand>
</feature>
<evidence type="ECO:0000256" key="4">
    <source>
        <dbReference type="ARBA" id="ARBA00022605"/>
    </source>
</evidence>
<comment type="catalytic activity">
    <reaction evidence="7">
        <text>3-phosphoshikimate + phosphoenolpyruvate = 5-O-(1-carboxyvinyl)-3-phosphoshikimate + phosphate</text>
        <dbReference type="Rhea" id="RHEA:21256"/>
        <dbReference type="ChEBI" id="CHEBI:43474"/>
        <dbReference type="ChEBI" id="CHEBI:57701"/>
        <dbReference type="ChEBI" id="CHEBI:58702"/>
        <dbReference type="ChEBI" id="CHEBI:145989"/>
        <dbReference type="EC" id="2.5.1.19"/>
    </reaction>
    <physiologicalReaction direction="left-to-right" evidence="7">
        <dbReference type="Rhea" id="RHEA:21257"/>
    </physiologicalReaction>
</comment>
<evidence type="ECO:0000256" key="6">
    <source>
        <dbReference type="ARBA" id="ARBA00023141"/>
    </source>
</evidence>
<dbReference type="UniPathway" id="UPA00053">
    <property type="reaction ID" value="UER00089"/>
</dbReference>
<keyword evidence="11" id="KW-1185">Reference proteome</keyword>
<comment type="caution">
    <text evidence="10">The sequence shown here is derived from an EMBL/GenBank/DDBJ whole genome shotgun (WGS) entry which is preliminary data.</text>
</comment>
<dbReference type="PIRSF" id="PIRSF000505">
    <property type="entry name" value="EPSPS"/>
    <property type="match status" value="1"/>
</dbReference>
<dbReference type="HAMAP" id="MF_00210">
    <property type="entry name" value="EPSP_synth"/>
    <property type="match status" value="1"/>
</dbReference>
<dbReference type="InterPro" id="IPR013792">
    <property type="entry name" value="RNA3'P_cycl/enolpyr_Trfase_a/b"/>
</dbReference>
<dbReference type="AlphaFoldDB" id="A0A8J6UIH9"/>
<dbReference type="RefSeq" id="WP_191156085.1">
    <property type="nucleotide sequence ID" value="NZ_JACWUN010000010.1"/>
</dbReference>
<comment type="function">
    <text evidence="8">Catalyzes the transfer of the enolpyruvyl moiety of phosphoenolpyruvate (PEP) to the 5-hydroxyl of shikimate-3-phosphate (S3P) to produce enolpyruvyl shikimate-3-phosphate and inorganic phosphate.</text>
</comment>
<feature type="binding site" evidence="8">
    <location>
        <position position="173"/>
    </location>
    <ligand>
        <name>3-phosphoshikimate</name>
        <dbReference type="ChEBI" id="CHEBI:145989"/>
    </ligand>
</feature>
<dbReference type="Proteomes" id="UP000632828">
    <property type="component" value="Unassembled WGS sequence"/>
</dbReference>
<comment type="subunit">
    <text evidence="8">Monomer.</text>
</comment>
<feature type="domain" description="Enolpyruvate transferase" evidence="9">
    <location>
        <begin position="10"/>
        <end position="426"/>
    </location>
</feature>
<dbReference type="FunFam" id="3.65.10.10:FF:000006">
    <property type="entry name" value="3-phosphoshikimate 1-carboxyvinyltransferase"/>
    <property type="match status" value="1"/>
</dbReference>
<feature type="binding site" evidence="8">
    <location>
        <position position="346"/>
    </location>
    <ligand>
        <name>3-phosphoshikimate</name>
        <dbReference type="ChEBI" id="CHEBI:145989"/>
    </ligand>
</feature>
<feature type="binding site" evidence="8">
    <location>
        <position position="25"/>
    </location>
    <ligand>
        <name>phosphoenolpyruvate</name>
        <dbReference type="ChEBI" id="CHEBI:58702"/>
    </ligand>
</feature>
<dbReference type="GO" id="GO:0009073">
    <property type="term" value="P:aromatic amino acid family biosynthetic process"/>
    <property type="evidence" value="ECO:0007669"/>
    <property type="project" value="UniProtKB-KW"/>
</dbReference>
<dbReference type="InterPro" id="IPR001986">
    <property type="entry name" value="Enolpyruvate_Tfrase_dom"/>
</dbReference>
<comment type="pathway">
    <text evidence="1 8">Metabolic intermediate biosynthesis; chorismate biosynthesis; chorismate from D-erythrose 4-phosphate and phosphoenolpyruvate: step 6/7.</text>
</comment>
<dbReference type="InterPro" id="IPR023193">
    <property type="entry name" value="EPSP_synthase_CS"/>
</dbReference>
<feature type="active site" description="Proton acceptor" evidence="8">
    <location>
        <position position="319"/>
    </location>
</feature>
<evidence type="ECO:0000256" key="2">
    <source>
        <dbReference type="ARBA" id="ARBA00009948"/>
    </source>
</evidence>
<dbReference type="Pfam" id="PF00275">
    <property type="entry name" value="EPSP_synthase"/>
    <property type="match status" value="1"/>
</dbReference>
<dbReference type="PROSITE" id="PS00104">
    <property type="entry name" value="EPSP_SYNTHASE_1"/>
    <property type="match status" value="1"/>
</dbReference>
<dbReference type="NCBIfam" id="TIGR01356">
    <property type="entry name" value="aroA"/>
    <property type="match status" value="1"/>
</dbReference>